<dbReference type="PANTHER" id="PTHR23309">
    <property type="entry name" value="3-HYDROXYACYL-COA DEHYROGENASE"/>
    <property type="match status" value="1"/>
</dbReference>
<dbReference type="InterPro" id="IPR008927">
    <property type="entry name" value="6-PGluconate_DH-like_C_sf"/>
</dbReference>
<keyword evidence="11" id="KW-0456">Lyase</keyword>
<dbReference type="SUPFAM" id="SSF48179">
    <property type="entry name" value="6-phosphogluconate dehydrogenase C-terminal domain-like"/>
    <property type="match status" value="2"/>
</dbReference>
<comment type="caution">
    <text evidence="17">The sequence shown here is derived from an EMBL/GenBank/DDBJ whole genome shotgun (WGS) entry which is preliminary data.</text>
</comment>
<dbReference type="Pfam" id="PF00378">
    <property type="entry name" value="ECH_1"/>
    <property type="match status" value="1"/>
</dbReference>
<evidence type="ECO:0000259" key="16">
    <source>
        <dbReference type="Pfam" id="PF02737"/>
    </source>
</evidence>
<proteinExistence type="inferred from homology"/>
<comment type="similarity">
    <text evidence="3">In the N-terminal section; belongs to the enoyl-CoA hydratase/isomerase family.</text>
</comment>
<evidence type="ECO:0000256" key="9">
    <source>
        <dbReference type="ARBA" id="ARBA00023140"/>
    </source>
</evidence>
<feature type="domain" description="3-hydroxyacyl-CoA dehydrogenase NAD binding" evidence="16">
    <location>
        <begin position="293"/>
        <end position="469"/>
    </location>
</feature>
<comment type="subcellular location">
    <subcellularLocation>
        <location evidence="1">Peroxisome</location>
    </subcellularLocation>
</comment>
<dbReference type="Gene3D" id="1.10.1040.50">
    <property type="match status" value="1"/>
</dbReference>
<organism evidence="17 18">
    <name type="scientific">Neptunicoccus cionae</name>
    <dbReference type="NCBI Taxonomy" id="2035344"/>
    <lineage>
        <taxon>Bacteria</taxon>
        <taxon>Pseudomonadati</taxon>
        <taxon>Pseudomonadota</taxon>
        <taxon>Alphaproteobacteria</taxon>
        <taxon>Rhodobacterales</taxon>
        <taxon>Paracoccaceae</taxon>
        <taxon>Neptunicoccus</taxon>
    </lineage>
</organism>
<dbReference type="Pfam" id="PF02737">
    <property type="entry name" value="3HCDH_N"/>
    <property type="match status" value="1"/>
</dbReference>
<dbReference type="GO" id="GO:0016042">
    <property type="term" value="P:lipid catabolic process"/>
    <property type="evidence" value="ECO:0007669"/>
    <property type="project" value="UniProtKB-KW"/>
</dbReference>
<evidence type="ECO:0000256" key="10">
    <source>
        <dbReference type="ARBA" id="ARBA00023235"/>
    </source>
</evidence>
<evidence type="ECO:0000256" key="8">
    <source>
        <dbReference type="ARBA" id="ARBA00023098"/>
    </source>
</evidence>
<dbReference type="PROSITE" id="PS00166">
    <property type="entry name" value="ENOYL_COA_HYDRATASE"/>
    <property type="match status" value="1"/>
</dbReference>
<keyword evidence="12" id="KW-0511">Multifunctional enzyme</keyword>
<dbReference type="GO" id="GO:0003857">
    <property type="term" value="F:(3S)-3-hydroxyacyl-CoA dehydrogenase (NAD+) activity"/>
    <property type="evidence" value="ECO:0007669"/>
    <property type="project" value="UniProtKB-EC"/>
</dbReference>
<dbReference type="GO" id="GO:0004300">
    <property type="term" value="F:enoyl-CoA hydratase activity"/>
    <property type="evidence" value="ECO:0007669"/>
    <property type="project" value="UniProtKB-ARBA"/>
</dbReference>
<keyword evidence="6" id="KW-0560">Oxidoreductase</keyword>
<dbReference type="Proteomes" id="UP000628017">
    <property type="component" value="Unassembled WGS sequence"/>
</dbReference>
<dbReference type="GO" id="GO:0016853">
    <property type="term" value="F:isomerase activity"/>
    <property type="evidence" value="ECO:0007669"/>
    <property type="project" value="UniProtKB-KW"/>
</dbReference>
<dbReference type="InterPro" id="IPR006108">
    <property type="entry name" value="3HC_DH_C"/>
</dbReference>
<dbReference type="AlphaFoldDB" id="A0A916VPZ7"/>
<dbReference type="EMBL" id="BMKA01000002">
    <property type="protein sequence ID" value="GGA17802.1"/>
    <property type="molecule type" value="Genomic_DNA"/>
</dbReference>
<dbReference type="RefSeq" id="WP_188673625.1">
    <property type="nucleotide sequence ID" value="NZ_BMKA01000002.1"/>
</dbReference>
<dbReference type="FunFam" id="1.10.1040.50:FF:000006">
    <property type="entry name" value="Peroxisomal bifunctional enzyme"/>
    <property type="match status" value="1"/>
</dbReference>
<evidence type="ECO:0000313" key="17">
    <source>
        <dbReference type="EMBL" id="GGA17802.1"/>
    </source>
</evidence>
<sequence length="659" mass="69820">MTTAVTTEITDGIAVVTVDNPPVNALGYDVRQGLADAVAQTDGDDSVRAVVLIAAGRTFMAGAEIKEFGKPMQDPGLPDVVLSIESARKPWVAAIHGTALGGGLEVALGCHYRIVDARAKLGLPEVHLGLIPGAGGTVRLPRVVPVARAAEMVATGRPIRAQDAVQIGLADRKSDGDLRVDAIAFAGDIAGDPLPEALVNRAPVDAPDEEKWREIAGKLVSKARGQNSVLRAVDAIGEAVQLDGTAALAVERQIFTELMQDPQSAALRHVFFAERSVGKLPELRGVDPRPLSQVGVIGGGTMGAGIAVALLLSGLHVIMIERDEDALAAGQGRVADTLMASVKRGLISPDKRDTLLKGFIGSTGYDALAQADLVIEAVFEDMDVKKQVFAALDAATRPDAVLATNTSYLDVNEIAASVADPSRVLGLHFFSPAHVMKLLEIVRPDQVADDVLATGFALGRQLGKIAVPAGVCDGFIGNRILSAYRRECDYMVEDGATPQEVDSAMKAYGFPMGIFAMQDMAGLDIGWAARKRRAPTRDPKERYVSIADRLCELGRFGQKTGAGWFNYPEGSRRGEPDPLVENIIAEEAAKNGIEQRDFTAEEIMDRILGAMVSEGRAILEEGIAASPEAIDVVMINGYGFPRWRGGPMFAAKVAEQGNG</sequence>
<evidence type="ECO:0000313" key="18">
    <source>
        <dbReference type="Proteomes" id="UP000628017"/>
    </source>
</evidence>
<dbReference type="GO" id="GO:0070403">
    <property type="term" value="F:NAD+ binding"/>
    <property type="evidence" value="ECO:0007669"/>
    <property type="project" value="InterPro"/>
</dbReference>
<evidence type="ECO:0000259" key="15">
    <source>
        <dbReference type="Pfam" id="PF00725"/>
    </source>
</evidence>
<dbReference type="InterPro" id="IPR006176">
    <property type="entry name" value="3-OHacyl-CoA_DH_NAD-bd"/>
</dbReference>
<evidence type="ECO:0000256" key="1">
    <source>
        <dbReference type="ARBA" id="ARBA00004275"/>
    </source>
</evidence>
<evidence type="ECO:0000256" key="2">
    <source>
        <dbReference type="ARBA" id="ARBA00005005"/>
    </source>
</evidence>
<dbReference type="InterPro" id="IPR029045">
    <property type="entry name" value="ClpP/crotonase-like_dom_sf"/>
</dbReference>
<evidence type="ECO:0000256" key="13">
    <source>
        <dbReference type="ARBA" id="ARBA00049556"/>
    </source>
</evidence>
<evidence type="ECO:0000256" key="4">
    <source>
        <dbReference type="ARBA" id="ARBA00022832"/>
    </source>
</evidence>
<gene>
    <name evidence="17" type="ORF">GCM10011498_18020</name>
</gene>
<evidence type="ECO:0000256" key="5">
    <source>
        <dbReference type="ARBA" id="ARBA00022963"/>
    </source>
</evidence>
<evidence type="ECO:0000256" key="6">
    <source>
        <dbReference type="ARBA" id="ARBA00023002"/>
    </source>
</evidence>
<evidence type="ECO:0000256" key="11">
    <source>
        <dbReference type="ARBA" id="ARBA00023239"/>
    </source>
</evidence>
<dbReference type="PANTHER" id="PTHR23309:SF51">
    <property type="entry name" value="3-HYDROXYACYL-COA DEHYDROGENASE-RELATED"/>
    <property type="match status" value="1"/>
</dbReference>
<keyword evidence="5" id="KW-0442">Lipid degradation</keyword>
<dbReference type="InterPro" id="IPR001753">
    <property type="entry name" value="Enoyl-CoA_hydra/iso"/>
</dbReference>
<dbReference type="GO" id="GO:0006631">
    <property type="term" value="P:fatty acid metabolic process"/>
    <property type="evidence" value="ECO:0007669"/>
    <property type="project" value="UniProtKB-KW"/>
</dbReference>
<dbReference type="SUPFAM" id="SSF51735">
    <property type="entry name" value="NAD(P)-binding Rossmann-fold domains"/>
    <property type="match status" value="1"/>
</dbReference>
<dbReference type="Gene3D" id="3.40.50.720">
    <property type="entry name" value="NAD(P)-binding Rossmann-like Domain"/>
    <property type="match status" value="1"/>
</dbReference>
<evidence type="ECO:0000256" key="7">
    <source>
        <dbReference type="ARBA" id="ARBA00023027"/>
    </source>
</evidence>
<dbReference type="Gene3D" id="3.90.226.10">
    <property type="entry name" value="2-enoyl-CoA Hydratase, Chain A, domain 1"/>
    <property type="match status" value="1"/>
</dbReference>
<keyword evidence="9" id="KW-0576">Peroxisome</keyword>
<keyword evidence="4" id="KW-0276">Fatty acid metabolism</keyword>
<keyword evidence="10" id="KW-0413">Isomerase</keyword>
<dbReference type="CDD" id="cd06558">
    <property type="entry name" value="crotonase-like"/>
    <property type="match status" value="1"/>
</dbReference>
<dbReference type="FunFam" id="3.40.50.720:FF:000009">
    <property type="entry name" value="Fatty oxidation complex, alpha subunit"/>
    <property type="match status" value="1"/>
</dbReference>
<evidence type="ECO:0000256" key="14">
    <source>
        <dbReference type="RuleBase" id="RU003707"/>
    </source>
</evidence>
<dbReference type="Pfam" id="PF00725">
    <property type="entry name" value="3HCDH"/>
    <property type="match status" value="1"/>
</dbReference>
<comment type="similarity">
    <text evidence="14">Belongs to the enoyl-CoA hydratase/isomerase family.</text>
</comment>
<name>A0A916VPZ7_9RHOB</name>
<evidence type="ECO:0000256" key="12">
    <source>
        <dbReference type="ARBA" id="ARBA00023268"/>
    </source>
</evidence>
<protein>
    <submittedName>
        <fullName evidence="17">Enoyl-CoA hydratase</fullName>
    </submittedName>
</protein>
<keyword evidence="7" id="KW-0520">NAD</keyword>
<evidence type="ECO:0000256" key="3">
    <source>
        <dbReference type="ARBA" id="ARBA00008750"/>
    </source>
</evidence>
<feature type="domain" description="3-hydroxyacyl-CoA dehydrogenase C-terminal" evidence="15">
    <location>
        <begin position="474"/>
        <end position="567"/>
    </location>
</feature>
<accession>A0A916VPZ7</accession>
<comment type="catalytic activity">
    <reaction evidence="13">
        <text>a (3S)-3-hydroxyacyl-CoA + NAD(+) = a 3-oxoacyl-CoA + NADH + H(+)</text>
        <dbReference type="Rhea" id="RHEA:22432"/>
        <dbReference type="ChEBI" id="CHEBI:15378"/>
        <dbReference type="ChEBI" id="CHEBI:57318"/>
        <dbReference type="ChEBI" id="CHEBI:57540"/>
        <dbReference type="ChEBI" id="CHEBI:57945"/>
        <dbReference type="ChEBI" id="CHEBI:90726"/>
        <dbReference type="EC" id="1.1.1.35"/>
    </reaction>
</comment>
<reference evidence="17" key="1">
    <citation type="journal article" date="2014" name="Int. J. Syst. Evol. Microbiol.">
        <title>Complete genome sequence of Corynebacterium casei LMG S-19264T (=DSM 44701T), isolated from a smear-ripened cheese.</title>
        <authorList>
            <consortium name="US DOE Joint Genome Institute (JGI-PGF)"/>
            <person name="Walter F."/>
            <person name="Albersmeier A."/>
            <person name="Kalinowski J."/>
            <person name="Ruckert C."/>
        </authorList>
    </citation>
    <scope>NUCLEOTIDE SEQUENCE</scope>
    <source>
        <strain evidence="17">CGMCC 1.15880</strain>
    </source>
</reference>
<dbReference type="InterPro" id="IPR018376">
    <property type="entry name" value="Enoyl-CoA_hyd/isom_CS"/>
</dbReference>
<comment type="pathway">
    <text evidence="2">Lipid metabolism; fatty acid beta-oxidation.</text>
</comment>
<keyword evidence="18" id="KW-1185">Reference proteome</keyword>
<dbReference type="SUPFAM" id="SSF52096">
    <property type="entry name" value="ClpP/crotonase"/>
    <property type="match status" value="1"/>
</dbReference>
<keyword evidence="8" id="KW-0443">Lipid metabolism</keyword>
<reference evidence="17" key="2">
    <citation type="submission" date="2020-09" db="EMBL/GenBank/DDBJ databases">
        <authorList>
            <person name="Sun Q."/>
            <person name="Zhou Y."/>
        </authorList>
    </citation>
    <scope>NUCLEOTIDE SEQUENCE</scope>
    <source>
        <strain evidence="17">CGMCC 1.15880</strain>
    </source>
</reference>
<dbReference type="InterPro" id="IPR036291">
    <property type="entry name" value="NAD(P)-bd_dom_sf"/>
</dbReference>